<dbReference type="PaxDb" id="2903-EOD31646"/>
<dbReference type="Proteomes" id="UP000013827">
    <property type="component" value="Unassembled WGS sequence"/>
</dbReference>
<evidence type="ECO:0000259" key="5">
    <source>
        <dbReference type="Pfam" id="PF00081"/>
    </source>
</evidence>
<dbReference type="Gene3D" id="3.55.40.20">
    <property type="entry name" value="Iron/manganese superoxide dismutase, C-terminal domain"/>
    <property type="match status" value="1"/>
</dbReference>
<dbReference type="GO" id="GO:0046872">
    <property type="term" value="F:metal ion binding"/>
    <property type="evidence" value="ECO:0007669"/>
    <property type="project" value="UniProtKB-KW"/>
</dbReference>
<feature type="domain" description="Manganese/iron superoxide dismutase C-terminal" evidence="6">
    <location>
        <begin position="157"/>
        <end position="261"/>
    </location>
</feature>
<dbReference type="Pfam" id="PF00081">
    <property type="entry name" value="Sod_Fe_N"/>
    <property type="match status" value="1"/>
</dbReference>
<dbReference type="GeneID" id="17276920"/>
<dbReference type="KEGG" id="ehx:EMIHUDRAFT_364889"/>
<dbReference type="GO" id="GO:0004784">
    <property type="term" value="F:superoxide dismutase activity"/>
    <property type="evidence" value="ECO:0007669"/>
    <property type="project" value="UniProtKB-EC"/>
</dbReference>
<dbReference type="STRING" id="2903.R1F8C0"/>
<sequence>MLAFSISPLGLNLAPRASVRMAAGGEQILLARFGVPAPELSVDRRGALGLGAAACAALGTSMPAFAADDPMFTLPPLPYAYDALEPHIDAATMKFHHDFHHQAYITNLNKAMAGKPKADLVSLMPGAKAAKLNNAGGGHYNHCMFWSTLGPKAGGEPSGALGDAMAKAFGSYDDFKAQFSAAAAGVFGSGWAWLAVAKDGSVKIVTTPNQDNPLMDGATEAGLIPILGIDVWEHAYYLKYQNRRPEYIAAFYNVVNWAKVGEYYATAAAGKPIAF</sequence>
<dbReference type="AlphaFoldDB" id="A0A0D3K7B1"/>
<dbReference type="EC" id="1.15.1.1" evidence="2"/>
<dbReference type="InterPro" id="IPR019831">
    <property type="entry name" value="Mn/Fe_SOD_N"/>
</dbReference>
<comment type="similarity">
    <text evidence="1">Belongs to the iron/manganese superoxide dismutase family.</text>
</comment>
<dbReference type="InterPro" id="IPR001189">
    <property type="entry name" value="Mn/Fe_SOD"/>
</dbReference>
<dbReference type="eggNOG" id="KOG0876">
    <property type="taxonomic scope" value="Eukaryota"/>
</dbReference>
<keyword evidence="4" id="KW-0560">Oxidoreductase</keyword>
<dbReference type="FunFam" id="3.55.40.20:FF:000001">
    <property type="entry name" value="Superoxide dismutase"/>
    <property type="match status" value="1"/>
</dbReference>
<keyword evidence="3" id="KW-0479">Metal-binding</keyword>
<reference evidence="8" key="1">
    <citation type="journal article" date="2013" name="Nature">
        <title>Pan genome of the phytoplankton Emiliania underpins its global distribution.</title>
        <authorList>
            <person name="Read B.A."/>
            <person name="Kegel J."/>
            <person name="Klute M.J."/>
            <person name="Kuo A."/>
            <person name="Lefebvre S.C."/>
            <person name="Maumus F."/>
            <person name="Mayer C."/>
            <person name="Miller J."/>
            <person name="Monier A."/>
            <person name="Salamov A."/>
            <person name="Young J."/>
            <person name="Aguilar M."/>
            <person name="Claverie J.M."/>
            <person name="Frickenhaus S."/>
            <person name="Gonzalez K."/>
            <person name="Herman E.K."/>
            <person name="Lin Y.C."/>
            <person name="Napier J."/>
            <person name="Ogata H."/>
            <person name="Sarno A.F."/>
            <person name="Shmutz J."/>
            <person name="Schroeder D."/>
            <person name="de Vargas C."/>
            <person name="Verret F."/>
            <person name="von Dassow P."/>
            <person name="Valentin K."/>
            <person name="Van de Peer Y."/>
            <person name="Wheeler G."/>
            <person name="Dacks J.B."/>
            <person name="Delwiche C.F."/>
            <person name="Dyhrman S.T."/>
            <person name="Glockner G."/>
            <person name="John U."/>
            <person name="Richards T."/>
            <person name="Worden A.Z."/>
            <person name="Zhang X."/>
            <person name="Grigoriev I.V."/>
            <person name="Allen A.E."/>
            <person name="Bidle K."/>
            <person name="Borodovsky M."/>
            <person name="Bowler C."/>
            <person name="Brownlee C."/>
            <person name="Cock J.M."/>
            <person name="Elias M."/>
            <person name="Gladyshev V.N."/>
            <person name="Groth M."/>
            <person name="Guda C."/>
            <person name="Hadaegh A."/>
            <person name="Iglesias-Rodriguez M.D."/>
            <person name="Jenkins J."/>
            <person name="Jones B.M."/>
            <person name="Lawson T."/>
            <person name="Leese F."/>
            <person name="Lindquist E."/>
            <person name="Lobanov A."/>
            <person name="Lomsadze A."/>
            <person name="Malik S.B."/>
            <person name="Marsh M.E."/>
            <person name="Mackinder L."/>
            <person name="Mock T."/>
            <person name="Mueller-Roeber B."/>
            <person name="Pagarete A."/>
            <person name="Parker M."/>
            <person name="Probert I."/>
            <person name="Quesneville H."/>
            <person name="Raines C."/>
            <person name="Rensing S.A."/>
            <person name="Riano-Pachon D.M."/>
            <person name="Richier S."/>
            <person name="Rokitta S."/>
            <person name="Shiraiwa Y."/>
            <person name="Soanes D.M."/>
            <person name="van der Giezen M."/>
            <person name="Wahlund T.M."/>
            <person name="Williams B."/>
            <person name="Wilson W."/>
            <person name="Wolfe G."/>
            <person name="Wurch L.L."/>
        </authorList>
    </citation>
    <scope>NUCLEOTIDE SEQUENCE</scope>
</reference>
<keyword evidence="8" id="KW-1185">Reference proteome</keyword>
<dbReference type="InterPro" id="IPR019833">
    <property type="entry name" value="Mn/Fe_SOD_BS"/>
</dbReference>
<evidence type="ECO:0000313" key="7">
    <source>
        <dbReference type="EnsemblProtists" id="EOD31646"/>
    </source>
</evidence>
<feature type="domain" description="Manganese/iron superoxide dismutase N-terminal" evidence="5">
    <location>
        <begin position="72"/>
        <end position="149"/>
    </location>
</feature>
<dbReference type="EnsemblProtists" id="EOD31646">
    <property type="protein sequence ID" value="EOD31646"/>
    <property type="gene ID" value="EMIHUDRAFT_364889"/>
</dbReference>
<evidence type="ECO:0000313" key="8">
    <source>
        <dbReference type="Proteomes" id="UP000013827"/>
    </source>
</evidence>
<dbReference type="PRINTS" id="PR01703">
    <property type="entry name" value="MNSODISMTASE"/>
</dbReference>
<evidence type="ECO:0000259" key="6">
    <source>
        <dbReference type="Pfam" id="PF02777"/>
    </source>
</evidence>
<organism evidence="7 8">
    <name type="scientific">Emiliania huxleyi (strain CCMP1516)</name>
    <dbReference type="NCBI Taxonomy" id="280463"/>
    <lineage>
        <taxon>Eukaryota</taxon>
        <taxon>Haptista</taxon>
        <taxon>Haptophyta</taxon>
        <taxon>Prymnesiophyceae</taxon>
        <taxon>Isochrysidales</taxon>
        <taxon>Noelaerhabdaceae</taxon>
        <taxon>Emiliania</taxon>
    </lineage>
</organism>
<evidence type="ECO:0000256" key="3">
    <source>
        <dbReference type="ARBA" id="ARBA00022723"/>
    </source>
</evidence>
<dbReference type="SUPFAM" id="SSF54719">
    <property type="entry name" value="Fe,Mn superoxide dismutase (SOD), C-terminal domain"/>
    <property type="match status" value="1"/>
</dbReference>
<evidence type="ECO:0000256" key="4">
    <source>
        <dbReference type="ARBA" id="ARBA00023002"/>
    </source>
</evidence>
<dbReference type="PROSITE" id="PS00088">
    <property type="entry name" value="SOD_MN"/>
    <property type="match status" value="1"/>
</dbReference>
<proteinExistence type="inferred from homology"/>
<name>A0A0D3K7B1_EMIH1</name>
<dbReference type="OMA" id="HNQFWEM"/>
<accession>A0A0D3K7B1</accession>
<dbReference type="InterPro" id="IPR036314">
    <property type="entry name" value="SOD_C_sf"/>
</dbReference>
<dbReference type="HOGENOM" id="CLU_031625_0_1_1"/>
<dbReference type="GO" id="GO:0005737">
    <property type="term" value="C:cytoplasm"/>
    <property type="evidence" value="ECO:0007669"/>
    <property type="project" value="TreeGrafter"/>
</dbReference>
<dbReference type="RefSeq" id="XP_005784075.1">
    <property type="nucleotide sequence ID" value="XM_005784018.1"/>
</dbReference>
<dbReference type="Gene3D" id="1.10.287.990">
    <property type="entry name" value="Fe,Mn superoxide dismutase (SOD) domain"/>
    <property type="match status" value="1"/>
</dbReference>
<dbReference type="PANTHER" id="PTHR43595">
    <property type="entry name" value="37S RIBOSOMAL PROTEIN S26, MITOCHONDRIAL"/>
    <property type="match status" value="1"/>
</dbReference>
<evidence type="ECO:0000256" key="1">
    <source>
        <dbReference type="ARBA" id="ARBA00008714"/>
    </source>
</evidence>
<dbReference type="InterPro" id="IPR019832">
    <property type="entry name" value="Mn/Fe_SOD_C"/>
</dbReference>
<dbReference type="InterPro" id="IPR036324">
    <property type="entry name" value="Mn/Fe_SOD_N_sf"/>
</dbReference>
<protein>
    <recommendedName>
        <fullName evidence="2">superoxide dismutase</fullName>
        <ecNumber evidence="2">1.15.1.1</ecNumber>
    </recommendedName>
</protein>
<evidence type="ECO:0000256" key="2">
    <source>
        <dbReference type="ARBA" id="ARBA00012682"/>
    </source>
</evidence>
<dbReference type="SUPFAM" id="SSF46609">
    <property type="entry name" value="Fe,Mn superoxide dismutase (SOD), N-terminal domain"/>
    <property type="match status" value="1"/>
</dbReference>
<dbReference type="Pfam" id="PF02777">
    <property type="entry name" value="Sod_Fe_C"/>
    <property type="match status" value="1"/>
</dbReference>
<reference evidence="7" key="2">
    <citation type="submission" date="2024-10" db="UniProtKB">
        <authorList>
            <consortium name="EnsemblProtists"/>
        </authorList>
    </citation>
    <scope>IDENTIFICATION</scope>
</reference>
<dbReference type="PANTHER" id="PTHR43595:SF2">
    <property type="entry name" value="SMALL RIBOSOMAL SUBUNIT PROTEIN MS42"/>
    <property type="match status" value="1"/>
</dbReference>